<sequence length="41" mass="4614">MGTTGFDSEIRDNVSIPRSEMTTRKTYFKLLNGEDNYALAA</sequence>
<name>A0ABM9P8T5_9FLAO</name>
<comment type="caution">
    <text evidence="1">The sequence shown here is derived from an EMBL/GenBank/DDBJ whole genome shotgun (WGS) entry which is preliminary data.</text>
</comment>
<protein>
    <submittedName>
        <fullName evidence="1">Uncharacterized protein</fullName>
    </submittedName>
</protein>
<evidence type="ECO:0000313" key="1">
    <source>
        <dbReference type="EMBL" id="CAL2101988.1"/>
    </source>
</evidence>
<accession>A0ABM9P8T5</accession>
<reference evidence="1 2" key="1">
    <citation type="submission" date="2024-05" db="EMBL/GenBank/DDBJ databases">
        <authorList>
            <person name="Duchaud E."/>
        </authorList>
    </citation>
    <scope>NUCLEOTIDE SEQUENCE [LARGE SCALE GENOMIC DNA]</scope>
    <source>
        <strain evidence="1">Ena-SAMPLE-TAB-13-05-2024-13:56:06:370-140308</strain>
    </source>
</reference>
<proteinExistence type="predicted"/>
<gene>
    <name evidence="1" type="ORF">T190423A01A_10551</name>
</gene>
<keyword evidence="2" id="KW-1185">Reference proteome</keyword>
<dbReference type="EMBL" id="CAXJIO010000010">
    <property type="protein sequence ID" value="CAL2101988.1"/>
    <property type="molecule type" value="Genomic_DNA"/>
</dbReference>
<organism evidence="1 2">
    <name type="scientific">Tenacibaculum polynesiense</name>
    <dbReference type="NCBI Taxonomy" id="3137857"/>
    <lineage>
        <taxon>Bacteria</taxon>
        <taxon>Pseudomonadati</taxon>
        <taxon>Bacteroidota</taxon>
        <taxon>Flavobacteriia</taxon>
        <taxon>Flavobacteriales</taxon>
        <taxon>Flavobacteriaceae</taxon>
        <taxon>Tenacibaculum</taxon>
    </lineage>
</organism>
<dbReference type="Proteomes" id="UP001497527">
    <property type="component" value="Unassembled WGS sequence"/>
</dbReference>
<evidence type="ECO:0000313" key="2">
    <source>
        <dbReference type="Proteomes" id="UP001497527"/>
    </source>
</evidence>